<gene>
    <name evidence="2" type="ORF">EK398_08915</name>
</gene>
<feature type="transmembrane region" description="Helical" evidence="1">
    <location>
        <begin position="62"/>
        <end position="87"/>
    </location>
</feature>
<dbReference type="RefSeq" id="WP_102871113.1">
    <property type="nucleotide sequence ID" value="NZ_JARPWD010000092.1"/>
</dbReference>
<keyword evidence="1" id="KW-0812">Transmembrane</keyword>
<evidence type="ECO:0000313" key="2">
    <source>
        <dbReference type="EMBL" id="RVU94965.1"/>
    </source>
</evidence>
<feature type="transmembrane region" description="Helical" evidence="1">
    <location>
        <begin position="179"/>
        <end position="208"/>
    </location>
</feature>
<reference evidence="2 3" key="1">
    <citation type="submission" date="2018-12" db="EMBL/GenBank/DDBJ databases">
        <title>A novel vanA-carrying plasmid in a clinical isolate of Enterococcus avium.</title>
        <authorList>
            <person name="Bernasconi O.J."/>
            <person name="Luzzaro F."/>
            <person name="Endimiani A."/>
        </authorList>
    </citation>
    <scope>NUCLEOTIDE SEQUENCE [LARGE SCALE GENOMIC DNA]</scope>
    <source>
        <strain evidence="2 3">LC0559/18</strain>
    </source>
</reference>
<keyword evidence="1" id="KW-0472">Membrane</keyword>
<evidence type="ECO:0000313" key="3">
    <source>
        <dbReference type="Proteomes" id="UP000288388"/>
    </source>
</evidence>
<feature type="transmembrane region" description="Helical" evidence="1">
    <location>
        <begin position="20"/>
        <end position="42"/>
    </location>
</feature>
<comment type="caution">
    <text evidence="2">The sequence shown here is derived from an EMBL/GenBank/DDBJ whole genome shotgun (WGS) entry which is preliminary data.</text>
</comment>
<dbReference type="AlphaFoldDB" id="A0A2N8PV08"/>
<organism evidence="2 3">
    <name type="scientific">Enterococcus avium</name>
    <name type="common">Streptococcus avium</name>
    <dbReference type="NCBI Taxonomy" id="33945"/>
    <lineage>
        <taxon>Bacteria</taxon>
        <taxon>Bacillati</taxon>
        <taxon>Bacillota</taxon>
        <taxon>Bacilli</taxon>
        <taxon>Lactobacillales</taxon>
        <taxon>Enterococcaceae</taxon>
        <taxon>Enterococcus</taxon>
    </lineage>
</organism>
<name>A0A2N8PV08_ENTAV</name>
<dbReference type="Proteomes" id="UP000288388">
    <property type="component" value="Unassembled WGS sequence"/>
</dbReference>
<accession>A0A2N8PV08</accession>
<feature type="transmembrane region" description="Helical" evidence="1">
    <location>
        <begin position="108"/>
        <end position="128"/>
    </location>
</feature>
<protein>
    <submittedName>
        <fullName evidence="2">Uncharacterized protein</fullName>
    </submittedName>
</protein>
<proteinExistence type="predicted"/>
<dbReference type="EMBL" id="RYZS01000001">
    <property type="protein sequence ID" value="RVU94965.1"/>
    <property type="molecule type" value="Genomic_DNA"/>
</dbReference>
<sequence>MELFSTTLSTIKRHRIQFSISWVIYLVALFILTSLGMLRLVLNQLDSSHQIQLFTRKEIEQLQHYFSFRLLVSAITLFAILLVFFAIRIHRQKKSTASIKQLIYSTGLEFIIGLLIAATCLIVFFTIFEPVYESILQAIYHQGLNQIKELPNFVLSNGTSGIAYSIRSSLSFELSSTTLLDLFFCALAKAVFSLFLYLCVLIISFRLISTTTRKKNVR</sequence>
<evidence type="ECO:0000256" key="1">
    <source>
        <dbReference type="SAM" id="Phobius"/>
    </source>
</evidence>
<keyword evidence="1" id="KW-1133">Transmembrane helix</keyword>